<sequence length="101" mass="10894">MGSGSCDFIIGEFTRQSLVIATSTAGVLLLIALLAAAFGIVGCVVSIQTRRKWTLGGGLNKLYFQDDAMSLATNDPESYELMNRLGERKTATLAINDDNEY</sequence>
<dbReference type="InParanoid" id="A0A1X7SHA2"/>
<proteinExistence type="predicted"/>
<evidence type="ECO:0000256" key="1">
    <source>
        <dbReference type="SAM" id="Phobius"/>
    </source>
</evidence>
<reference evidence="2" key="1">
    <citation type="submission" date="2017-05" db="UniProtKB">
        <authorList>
            <consortium name="EnsemblMetazoa"/>
        </authorList>
    </citation>
    <scope>IDENTIFICATION</scope>
</reference>
<dbReference type="EnsemblMetazoa" id="Aqu2.1.01428_001">
    <property type="protein sequence ID" value="Aqu2.1.01428_001"/>
    <property type="gene ID" value="Aqu2.1.01428"/>
</dbReference>
<accession>A0A1X7SHA2</accession>
<evidence type="ECO:0000313" key="2">
    <source>
        <dbReference type="EnsemblMetazoa" id="Aqu2.1.01428_001"/>
    </source>
</evidence>
<keyword evidence="1" id="KW-0472">Membrane</keyword>
<keyword evidence="1" id="KW-0812">Transmembrane</keyword>
<keyword evidence="1" id="KW-1133">Transmembrane helix</keyword>
<name>A0A1X7SHA2_AMPQE</name>
<protein>
    <submittedName>
        <fullName evidence="2">Uncharacterized protein</fullName>
    </submittedName>
</protein>
<dbReference type="AlphaFoldDB" id="A0A1X7SHA2"/>
<organism evidence="2">
    <name type="scientific">Amphimedon queenslandica</name>
    <name type="common">Sponge</name>
    <dbReference type="NCBI Taxonomy" id="400682"/>
    <lineage>
        <taxon>Eukaryota</taxon>
        <taxon>Metazoa</taxon>
        <taxon>Porifera</taxon>
        <taxon>Demospongiae</taxon>
        <taxon>Heteroscleromorpha</taxon>
        <taxon>Haplosclerida</taxon>
        <taxon>Niphatidae</taxon>
        <taxon>Amphimedon</taxon>
    </lineage>
</organism>
<feature type="transmembrane region" description="Helical" evidence="1">
    <location>
        <begin position="20"/>
        <end position="45"/>
    </location>
</feature>